<evidence type="ECO:0000313" key="3">
    <source>
        <dbReference type="EMBL" id="MBP1474064.1"/>
    </source>
</evidence>
<dbReference type="InterPro" id="IPR050400">
    <property type="entry name" value="Bact_Cytoskel_RodZ"/>
</dbReference>
<dbReference type="InterPro" id="IPR001387">
    <property type="entry name" value="Cro/C1-type_HTH"/>
</dbReference>
<dbReference type="Pfam" id="PF13413">
    <property type="entry name" value="HTH_25"/>
    <property type="match status" value="1"/>
</dbReference>
<dbReference type="Gene3D" id="1.10.260.40">
    <property type="entry name" value="lambda repressor-like DNA-binding domains"/>
    <property type="match status" value="1"/>
</dbReference>
<evidence type="ECO:0000256" key="1">
    <source>
        <dbReference type="SAM" id="Phobius"/>
    </source>
</evidence>
<protein>
    <submittedName>
        <fullName evidence="3">Helix-turn-helix domain-containing protein</fullName>
    </submittedName>
</protein>
<reference evidence="3 4" key="1">
    <citation type="submission" date="2021-04" db="EMBL/GenBank/DDBJ databases">
        <authorList>
            <person name="Huq M.A."/>
        </authorList>
    </citation>
    <scope>NUCLEOTIDE SEQUENCE [LARGE SCALE GENOMIC DNA]</scope>
    <source>
        <strain evidence="3 4">MAH-13</strain>
    </source>
</reference>
<dbReference type="SUPFAM" id="SSF47413">
    <property type="entry name" value="lambda repressor-like DNA-binding domains"/>
    <property type="match status" value="1"/>
</dbReference>
<dbReference type="PANTHER" id="PTHR34475:SF1">
    <property type="entry name" value="CYTOSKELETON PROTEIN RODZ"/>
    <property type="match status" value="1"/>
</dbReference>
<sequence length="326" mass="34328">MTFQQSNPGHRAIDLFAVAAITDGPSNDQSPSFGSRLRATREARGLDIDACAHTLKLPARVLRQLESNQREGIDYAVYLASYIAKYARYLGVDEESIQAELASLKRAEPTLVATGGMSHSRYLLERYATAATYVVLTAVIVVPMVWLGVRGTLDRDLSHLAPLDATPVAQQDAPAHVASNHANAAVAAAARKATITPPVEEQPLMASMAPFPGLDSGSLTATRPEIISPMPAPAAAVPGGHSVSLTLAEASWVEVVAADGSRLEYGLLPAGTSKTWNSAQPLDVRIGNAGGAKVSIDGQPLPLEAYRRANVAHFRVQDGKPAPSGA</sequence>
<dbReference type="Pfam" id="PF13464">
    <property type="entry name" value="RodZ_C"/>
    <property type="match status" value="1"/>
</dbReference>
<comment type="caution">
    <text evidence="3">The sequence shown here is derived from an EMBL/GenBank/DDBJ whole genome shotgun (WGS) entry which is preliminary data.</text>
</comment>
<gene>
    <name evidence="3" type="ORF">J7I44_07115</name>
</gene>
<keyword evidence="1" id="KW-1133">Transmembrane helix</keyword>
<keyword evidence="4" id="KW-1185">Reference proteome</keyword>
<dbReference type="Proteomes" id="UP000823790">
    <property type="component" value="Unassembled WGS sequence"/>
</dbReference>
<dbReference type="InterPro" id="IPR025194">
    <property type="entry name" value="RodZ-like_C"/>
</dbReference>
<name>A0ABS4DLZ9_9GAMM</name>
<keyword evidence="1" id="KW-0472">Membrane</keyword>
<proteinExistence type="predicted"/>
<organism evidence="3 4">
    <name type="scientific">Frateuria flava</name>
    <dbReference type="NCBI Taxonomy" id="2821489"/>
    <lineage>
        <taxon>Bacteria</taxon>
        <taxon>Pseudomonadati</taxon>
        <taxon>Pseudomonadota</taxon>
        <taxon>Gammaproteobacteria</taxon>
        <taxon>Lysobacterales</taxon>
        <taxon>Rhodanobacteraceae</taxon>
        <taxon>Frateuria</taxon>
    </lineage>
</organism>
<dbReference type="InterPro" id="IPR010982">
    <property type="entry name" value="Lambda_DNA-bd_dom_sf"/>
</dbReference>
<evidence type="ECO:0000259" key="2">
    <source>
        <dbReference type="Pfam" id="PF13464"/>
    </source>
</evidence>
<feature type="domain" description="Cytoskeleton protein RodZ-like C-terminal" evidence="2">
    <location>
        <begin position="245"/>
        <end position="314"/>
    </location>
</feature>
<feature type="transmembrane region" description="Helical" evidence="1">
    <location>
        <begin position="127"/>
        <end position="149"/>
    </location>
</feature>
<dbReference type="EMBL" id="JAGJRS010000014">
    <property type="protein sequence ID" value="MBP1474064.1"/>
    <property type="molecule type" value="Genomic_DNA"/>
</dbReference>
<dbReference type="PANTHER" id="PTHR34475">
    <property type="match status" value="1"/>
</dbReference>
<accession>A0ABS4DLZ9</accession>
<keyword evidence="1" id="KW-0812">Transmembrane</keyword>
<dbReference type="CDD" id="cd00093">
    <property type="entry name" value="HTH_XRE"/>
    <property type="match status" value="1"/>
</dbReference>
<dbReference type="RefSeq" id="WP_209618129.1">
    <property type="nucleotide sequence ID" value="NZ_JAGJRS010000014.1"/>
</dbReference>
<evidence type="ECO:0000313" key="4">
    <source>
        <dbReference type="Proteomes" id="UP000823790"/>
    </source>
</evidence>